<evidence type="ECO:0000256" key="1">
    <source>
        <dbReference type="SAM" id="Phobius"/>
    </source>
</evidence>
<feature type="transmembrane region" description="Helical" evidence="1">
    <location>
        <begin position="110"/>
        <end position="131"/>
    </location>
</feature>
<feature type="transmembrane region" description="Helical" evidence="1">
    <location>
        <begin position="168"/>
        <end position="186"/>
    </location>
</feature>
<dbReference type="Proteomes" id="UP001501570">
    <property type="component" value="Unassembled WGS sequence"/>
</dbReference>
<keyword evidence="3" id="KW-1185">Reference proteome</keyword>
<gene>
    <name evidence="2" type="ORF">GCM10023322_74650</name>
</gene>
<accession>A0ABP9SQL2</accession>
<feature type="transmembrane region" description="Helical" evidence="1">
    <location>
        <begin position="192"/>
        <end position="212"/>
    </location>
</feature>
<protein>
    <recommendedName>
        <fullName evidence="4">Transporter</fullName>
    </recommendedName>
</protein>
<feature type="transmembrane region" description="Helical" evidence="1">
    <location>
        <begin position="44"/>
        <end position="66"/>
    </location>
</feature>
<organism evidence="2 3">
    <name type="scientific">Rugosimonospora acidiphila</name>
    <dbReference type="NCBI Taxonomy" id="556531"/>
    <lineage>
        <taxon>Bacteria</taxon>
        <taxon>Bacillati</taxon>
        <taxon>Actinomycetota</taxon>
        <taxon>Actinomycetes</taxon>
        <taxon>Micromonosporales</taxon>
        <taxon>Micromonosporaceae</taxon>
        <taxon>Rugosimonospora</taxon>
    </lineage>
</organism>
<proteinExistence type="predicted"/>
<keyword evidence="1" id="KW-0472">Membrane</keyword>
<evidence type="ECO:0000313" key="2">
    <source>
        <dbReference type="EMBL" id="GAA5199309.1"/>
    </source>
</evidence>
<feature type="transmembrane region" description="Helical" evidence="1">
    <location>
        <begin position="143"/>
        <end position="161"/>
    </location>
</feature>
<name>A0ABP9SQL2_9ACTN</name>
<keyword evidence="1" id="KW-0812">Transmembrane</keyword>
<reference evidence="3" key="1">
    <citation type="journal article" date="2019" name="Int. J. Syst. Evol. Microbiol.">
        <title>The Global Catalogue of Microorganisms (GCM) 10K type strain sequencing project: providing services to taxonomists for standard genome sequencing and annotation.</title>
        <authorList>
            <consortium name="The Broad Institute Genomics Platform"/>
            <consortium name="The Broad Institute Genome Sequencing Center for Infectious Disease"/>
            <person name="Wu L."/>
            <person name="Ma J."/>
        </authorList>
    </citation>
    <scope>NUCLEOTIDE SEQUENCE [LARGE SCALE GENOMIC DNA]</scope>
    <source>
        <strain evidence="3">JCM 18304</strain>
    </source>
</reference>
<dbReference type="EMBL" id="BAABJQ010000037">
    <property type="protein sequence ID" value="GAA5199309.1"/>
    <property type="molecule type" value="Genomic_DNA"/>
</dbReference>
<feature type="transmembrane region" description="Helical" evidence="1">
    <location>
        <begin position="78"/>
        <end position="98"/>
    </location>
</feature>
<evidence type="ECO:0000313" key="3">
    <source>
        <dbReference type="Proteomes" id="UP001501570"/>
    </source>
</evidence>
<comment type="caution">
    <text evidence="2">The sequence shown here is derived from an EMBL/GenBank/DDBJ whole genome shotgun (WGS) entry which is preliminary data.</text>
</comment>
<evidence type="ECO:0008006" key="4">
    <source>
        <dbReference type="Google" id="ProtNLM"/>
    </source>
</evidence>
<sequence>MIGVDDGPEGDAPEGDAPLSAIGSLAVIQAEGRRVGRLVRFNPAIVNAMWAVAWFVGFGCAFLAYGPDRLIPGWLGPAVAAALLVAAEVASFAYGMRVGSGIAGPSRTSAAMYGWSWTLGYVCLTVLNVALTHRGLSGPDVTLLWSGSSLLLAGVLHLTGGTLFRDPALYAVGVWTMVCAAVAVVAGVPGNFLVLAFAGGGGFAALAVYTGWVRPRRARR</sequence>
<keyword evidence="1" id="KW-1133">Transmembrane helix</keyword>